<evidence type="ECO:0008006" key="4">
    <source>
        <dbReference type="Google" id="ProtNLM"/>
    </source>
</evidence>
<evidence type="ECO:0000313" key="3">
    <source>
        <dbReference type="Proteomes" id="UP001152130"/>
    </source>
</evidence>
<keyword evidence="3" id="KW-1185">Reference proteome</keyword>
<feature type="chain" id="PRO_5040798115" description="Lysine-specific metallo-endopeptidase domain-containing protein" evidence="1">
    <location>
        <begin position="19"/>
        <end position="293"/>
    </location>
</feature>
<comment type="caution">
    <text evidence="2">The sequence shown here is derived from an EMBL/GenBank/DDBJ whole genome shotgun (WGS) entry which is preliminary data.</text>
</comment>
<dbReference type="EMBL" id="JAPDHF010000006">
    <property type="protein sequence ID" value="KAJ4016328.1"/>
    <property type="molecule type" value="Genomic_DNA"/>
</dbReference>
<name>A0A9W8UBH5_9HYPO</name>
<reference evidence="2" key="1">
    <citation type="submission" date="2022-10" db="EMBL/GenBank/DDBJ databases">
        <title>Fusarium specimens isolated from Avocado Roots.</title>
        <authorList>
            <person name="Stajich J."/>
            <person name="Roper C."/>
            <person name="Heimlech-Rivalta G."/>
        </authorList>
    </citation>
    <scope>NUCLEOTIDE SEQUENCE</scope>
    <source>
        <strain evidence="2">CF00143</strain>
    </source>
</reference>
<keyword evidence="1" id="KW-0732">Signal</keyword>
<sequence length="293" mass="32417">MSFYKVLLAALSITAVNAKPLIPSKVARADPPEPSPYPLGEACGNEWEYVNFDPANEADQRLLRQLHDVICTGEVRSLASRGYTAAEEAKTGTNAVFNLFFDPEEETPDVVSDILKMIRGDDSSSASFIGPVVGEMVVDNKDFSPDFSCDEEGELAYTDHDEADGLQKIHFCPIAFEKPGLDSIDCGALDSYPSEKMDTFSRVVLHEITHGENVGPESELSAQIKDIENDDEGIAYGINRAHALVREKIGQEVYNADNYAYMSLDAWVSWTCTPRENRDAWASFFPDPPPDYE</sequence>
<dbReference type="Gene3D" id="3.40.390.10">
    <property type="entry name" value="Collagenase (Catalytic Domain)"/>
    <property type="match status" value="1"/>
</dbReference>
<dbReference type="GO" id="GO:0008237">
    <property type="term" value="F:metallopeptidase activity"/>
    <property type="evidence" value="ECO:0007669"/>
    <property type="project" value="InterPro"/>
</dbReference>
<gene>
    <name evidence="2" type="ORF">NW766_004520</name>
</gene>
<dbReference type="SUPFAM" id="SSF55486">
    <property type="entry name" value="Metalloproteases ('zincins'), catalytic domain"/>
    <property type="match status" value="1"/>
</dbReference>
<dbReference type="Proteomes" id="UP001152130">
    <property type="component" value="Unassembled WGS sequence"/>
</dbReference>
<proteinExistence type="predicted"/>
<evidence type="ECO:0000313" key="2">
    <source>
        <dbReference type="EMBL" id="KAJ4016328.1"/>
    </source>
</evidence>
<evidence type="ECO:0000256" key="1">
    <source>
        <dbReference type="SAM" id="SignalP"/>
    </source>
</evidence>
<dbReference type="AlphaFoldDB" id="A0A9W8UBH5"/>
<dbReference type="InterPro" id="IPR024079">
    <property type="entry name" value="MetalloPept_cat_dom_sf"/>
</dbReference>
<accession>A0A9W8UBH5</accession>
<organism evidence="2 3">
    <name type="scientific">Fusarium irregulare</name>
    <dbReference type="NCBI Taxonomy" id="2494466"/>
    <lineage>
        <taxon>Eukaryota</taxon>
        <taxon>Fungi</taxon>
        <taxon>Dikarya</taxon>
        <taxon>Ascomycota</taxon>
        <taxon>Pezizomycotina</taxon>
        <taxon>Sordariomycetes</taxon>
        <taxon>Hypocreomycetidae</taxon>
        <taxon>Hypocreales</taxon>
        <taxon>Nectriaceae</taxon>
        <taxon>Fusarium</taxon>
        <taxon>Fusarium incarnatum-equiseti species complex</taxon>
    </lineage>
</organism>
<feature type="signal peptide" evidence="1">
    <location>
        <begin position="1"/>
        <end position="18"/>
    </location>
</feature>
<protein>
    <recommendedName>
        <fullName evidence="4">Lysine-specific metallo-endopeptidase domain-containing protein</fullName>
    </recommendedName>
</protein>
<dbReference type="OrthoDB" id="2119228at2759"/>